<protein>
    <submittedName>
        <fullName evidence="3">Uncharacterized protein</fullName>
    </submittedName>
</protein>
<dbReference type="PANTHER" id="PTHR33768">
    <property type="entry name" value="MIP11318P"/>
    <property type="match status" value="1"/>
</dbReference>
<comment type="similarity">
    <text evidence="1">Belongs to the CFAP97 family.</text>
</comment>
<evidence type="ECO:0000313" key="3">
    <source>
        <dbReference type="EMBL" id="CAD9014419.1"/>
    </source>
</evidence>
<dbReference type="EMBL" id="HBGA01068339">
    <property type="protein sequence ID" value="CAD9014419.1"/>
    <property type="molecule type" value="Transcribed_RNA"/>
</dbReference>
<dbReference type="InterPro" id="IPR038792">
    <property type="entry name" value="CFAP97D1/2"/>
</dbReference>
<organism evidence="3">
    <name type="scientific">Eutreptiella gymnastica</name>
    <dbReference type="NCBI Taxonomy" id="73025"/>
    <lineage>
        <taxon>Eukaryota</taxon>
        <taxon>Discoba</taxon>
        <taxon>Euglenozoa</taxon>
        <taxon>Euglenida</taxon>
        <taxon>Spirocuta</taxon>
        <taxon>Euglenophyceae</taxon>
        <taxon>Eutreptiales</taxon>
        <taxon>Eutreptiaceae</taxon>
        <taxon>Eutreptiella</taxon>
    </lineage>
</organism>
<accession>A0A6U8C100</accession>
<dbReference type="AlphaFoldDB" id="A0A6U8C100"/>
<dbReference type="InterPro" id="IPR029488">
    <property type="entry name" value="Hmw/CFAP97"/>
</dbReference>
<dbReference type="Pfam" id="PF13879">
    <property type="entry name" value="Hmw_CFAP97"/>
    <property type="match status" value="1"/>
</dbReference>
<gene>
    <name evidence="2" type="ORF">EGYM00392_LOCUS25522</name>
    <name evidence="3" type="ORF">EGYM00392_LOCUS25523</name>
</gene>
<dbReference type="PANTHER" id="PTHR33768:SF3">
    <property type="entry name" value="MIP11318P"/>
    <property type="match status" value="1"/>
</dbReference>
<evidence type="ECO:0000313" key="2">
    <source>
        <dbReference type="EMBL" id="CAD9014418.1"/>
    </source>
</evidence>
<evidence type="ECO:0000256" key="1">
    <source>
        <dbReference type="ARBA" id="ARBA00008315"/>
    </source>
</evidence>
<reference evidence="3" key="1">
    <citation type="submission" date="2021-01" db="EMBL/GenBank/DDBJ databases">
        <authorList>
            <person name="Corre E."/>
            <person name="Pelletier E."/>
            <person name="Niang G."/>
            <person name="Scheremetjew M."/>
            <person name="Finn R."/>
            <person name="Kale V."/>
            <person name="Holt S."/>
            <person name="Cochrane G."/>
            <person name="Meng A."/>
            <person name="Brown T."/>
            <person name="Cohen L."/>
        </authorList>
    </citation>
    <scope>NUCLEOTIDE SEQUENCE</scope>
    <source>
        <strain evidence="3">NIES-381</strain>
    </source>
</reference>
<name>A0A6U8C100_9EUGL</name>
<dbReference type="EMBL" id="HBGA01068338">
    <property type="protein sequence ID" value="CAD9014418.1"/>
    <property type="molecule type" value="Transcribed_RNA"/>
</dbReference>
<proteinExistence type="inferred from homology"/>
<sequence length="136" mass="15883">MYLQKPVSSKLCTAKIQERDYKMHKSNLSQAKSVLDVAPPPSMSFPHIKVKAKRIKNIQERQNLIDRDNNALLSNMENIWKRSPTDKTNKDYELYSARSLNASYRKREAAEIAKVNEKLLERLEEARSVYNFNTPR</sequence>